<keyword evidence="2" id="KW-0732">Signal</keyword>
<dbReference type="RefSeq" id="WP_148593748.1">
    <property type="nucleotide sequence ID" value="NZ_CP042997.1"/>
</dbReference>
<keyword evidence="4" id="KW-1185">Reference proteome</keyword>
<proteinExistence type="predicted"/>
<feature type="compositionally biased region" description="Basic and acidic residues" evidence="1">
    <location>
        <begin position="242"/>
        <end position="255"/>
    </location>
</feature>
<feature type="region of interest" description="Disordered" evidence="1">
    <location>
        <begin position="166"/>
        <end position="279"/>
    </location>
</feature>
<dbReference type="Proteomes" id="UP000324233">
    <property type="component" value="Chromosome"/>
</dbReference>
<dbReference type="AlphaFoldDB" id="A0A5B9W192"/>
<feature type="compositionally biased region" description="Low complexity" evidence="1">
    <location>
        <begin position="229"/>
        <end position="238"/>
    </location>
</feature>
<dbReference type="PROSITE" id="PS51257">
    <property type="entry name" value="PROKAR_LIPOPROTEIN"/>
    <property type="match status" value="1"/>
</dbReference>
<gene>
    <name evidence="3" type="ORF">OJF2_22460</name>
</gene>
<feature type="chain" id="PRO_5022670815" evidence="2">
    <location>
        <begin position="37"/>
        <end position="279"/>
    </location>
</feature>
<feature type="compositionally biased region" description="Low complexity" evidence="1">
    <location>
        <begin position="202"/>
        <end position="222"/>
    </location>
</feature>
<dbReference type="KEGG" id="agv:OJF2_22460"/>
<evidence type="ECO:0000313" key="3">
    <source>
        <dbReference type="EMBL" id="QEH33740.1"/>
    </source>
</evidence>
<sequence length="279" mass="30090" precursor="true">MFRYSERPSCRFRGTLLGTMALGAAVMFGCGTTARAQGYGPDPFRPYNSQYNAYIYPVAPSMNYGYNNAPPVVGSAGGYQNYLDSLSGMANGRGGAAVPYNQANRAYDEQFGRIYRPNREADAQFERRQQKANDIYFQYFREKDPKRRAQLLRDYNRARTLEERDAGLAGGAARTRAVESGRARGEAGAARDPGADLGPPAIGGSRSAARRGSGLPVSSAARRAPRPSSPTRAASPSTVRGRKPEDILDRAKATEAPEGGPPPAVAPRRRGQDGPPPID</sequence>
<organism evidence="3 4">
    <name type="scientific">Aquisphaera giovannonii</name>
    <dbReference type="NCBI Taxonomy" id="406548"/>
    <lineage>
        <taxon>Bacteria</taxon>
        <taxon>Pseudomonadati</taxon>
        <taxon>Planctomycetota</taxon>
        <taxon>Planctomycetia</taxon>
        <taxon>Isosphaerales</taxon>
        <taxon>Isosphaeraceae</taxon>
        <taxon>Aquisphaera</taxon>
    </lineage>
</organism>
<feature type="signal peptide" evidence="2">
    <location>
        <begin position="1"/>
        <end position="36"/>
    </location>
</feature>
<protein>
    <submittedName>
        <fullName evidence="3">Uncharacterized protein</fullName>
    </submittedName>
</protein>
<evidence type="ECO:0000313" key="4">
    <source>
        <dbReference type="Proteomes" id="UP000324233"/>
    </source>
</evidence>
<reference evidence="3 4" key="1">
    <citation type="submission" date="2019-08" db="EMBL/GenBank/DDBJ databases">
        <title>Deep-cultivation of Planctomycetes and their phenomic and genomic characterization uncovers novel biology.</title>
        <authorList>
            <person name="Wiegand S."/>
            <person name="Jogler M."/>
            <person name="Boedeker C."/>
            <person name="Pinto D."/>
            <person name="Vollmers J."/>
            <person name="Rivas-Marin E."/>
            <person name="Kohn T."/>
            <person name="Peeters S.H."/>
            <person name="Heuer A."/>
            <person name="Rast P."/>
            <person name="Oberbeckmann S."/>
            <person name="Bunk B."/>
            <person name="Jeske O."/>
            <person name="Meyerdierks A."/>
            <person name="Storesund J.E."/>
            <person name="Kallscheuer N."/>
            <person name="Luecker S."/>
            <person name="Lage O.M."/>
            <person name="Pohl T."/>
            <person name="Merkel B.J."/>
            <person name="Hornburger P."/>
            <person name="Mueller R.-W."/>
            <person name="Bruemmer F."/>
            <person name="Labrenz M."/>
            <person name="Spormann A.M."/>
            <person name="Op den Camp H."/>
            <person name="Overmann J."/>
            <person name="Amann R."/>
            <person name="Jetten M.S.M."/>
            <person name="Mascher T."/>
            <person name="Medema M.H."/>
            <person name="Devos D.P."/>
            <person name="Kaster A.-K."/>
            <person name="Ovreas L."/>
            <person name="Rohde M."/>
            <person name="Galperin M.Y."/>
            <person name="Jogler C."/>
        </authorList>
    </citation>
    <scope>NUCLEOTIDE SEQUENCE [LARGE SCALE GENOMIC DNA]</scope>
    <source>
        <strain evidence="3 4">OJF2</strain>
    </source>
</reference>
<dbReference type="OrthoDB" id="291612at2"/>
<evidence type="ECO:0000256" key="2">
    <source>
        <dbReference type="SAM" id="SignalP"/>
    </source>
</evidence>
<name>A0A5B9W192_9BACT</name>
<accession>A0A5B9W192</accession>
<dbReference type="EMBL" id="CP042997">
    <property type="protein sequence ID" value="QEH33740.1"/>
    <property type="molecule type" value="Genomic_DNA"/>
</dbReference>
<evidence type="ECO:0000256" key="1">
    <source>
        <dbReference type="SAM" id="MobiDB-lite"/>
    </source>
</evidence>
<feature type="compositionally biased region" description="Basic and acidic residues" evidence="1">
    <location>
        <begin position="176"/>
        <end position="185"/>
    </location>
</feature>